<sequence>FTTNVYNILSPTHLKQMCSAIDDIAPDLTFSPENQRHRHSSESPQHHELRDST</sequence>
<evidence type="ECO:0000256" key="1">
    <source>
        <dbReference type="SAM" id="MobiDB-lite"/>
    </source>
</evidence>
<evidence type="ECO:0000313" key="3">
    <source>
        <dbReference type="Proteomes" id="UP000799757"/>
    </source>
</evidence>
<feature type="compositionally biased region" description="Basic and acidic residues" evidence="1">
    <location>
        <begin position="40"/>
        <end position="53"/>
    </location>
</feature>
<organism evidence="2 3">
    <name type="scientific">Melanomma pulvis-pyrius CBS 109.77</name>
    <dbReference type="NCBI Taxonomy" id="1314802"/>
    <lineage>
        <taxon>Eukaryota</taxon>
        <taxon>Fungi</taxon>
        <taxon>Dikarya</taxon>
        <taxon>Ascomycota</taxon>
        <taxon>Pezizomycotina</taxon>
        <taxon>Dothideomycetes</taxon>
        <taxon>Pleosporomycetidae</taxon>
        <taxon>Pleosporales</taxon>
        <taxon>Melanommataceae</taxon>
        <taxon>Melanomma</taxon>
    </lineage>
</organism>
<dbReference type="AlphaFoldDB" id="A0A6A6WNV6"/>
<proteinExistence type="predicted"/>
<dbReference type="EMBL" id="MU002779">
    <property type="protein sequence ID" value="KAF2785638.1"/>
    <property type="molecule type" value="Genomic_DNA"/>
</dbReference>
<gene>
    <name evidence="2" type="ORF">K505DRAFT_261658</name>
</gene>
<dbReference type="Proteomes" id="UP000799757">
    <property type="component" value="Unassembled WGS sequence"/>
</dbReference>
<feature type="non-terminal residue" evidence="2">
    <location>
        <position position="1"/>
    </location>
</feature>
<keyword evidence="3" id="KW-1185">Reference proteome</keyword>
<protein>
    <submittedName>
        <fullName evidence="2">Uncharacterized protein</fullName>
    </submittedName>
</protein>
<feature type="region of interest" description="Disordered" evidence="1">
    <location>
        <begin position="27"/>
        <end position="53"/>
    </location>
</feature>
<evidence type="ECO:0000313" key="2">
    <source>
        <dbReference type="EMBL" id="KAF2785638.1"/>
    </source>
</evidence>
<accession>A0A6A6WNV6</accession>
<reference evidence="2" key="1">
    <citation type="journal article" date="2020" name="Stud. Mycol.">
        <title>101 Dothideomycetes genomes: a test case for predicting lifestyles and emergence of pathogens.</title>
        <authorList>
            <person name="Haridas S."/>
            <person name="Albert R."/>
            <person name="Binder M."/>
            <person name="Bloem J."/>
            <person name="Labutti K."/>
            <person name="Salamov A."/>
            <person name="Andreopoulos B."/>
            <person name="Baker S."/>
            <person name="Barry K."/>
            <person name="Bills G."/>
            <person name="Bluhm B."/>
            <person name="Cannon C."/>
            <person name="Castanera R."/>
            <person name="Culley D."/>
            <person name="Daum C."/>
            <person name="Ezra D."/>
            <person name="Gonzalez J."/>
            <person name="Henrissat B."/>
            <person name="Kuo A."/>
            <person name="Liang C."/>
            <person name="Lipzen A."/>
            <person name="Lutzoni F."/>
            <person name="Magnuson J."/>
            <person name="Mondo S."/>
            <person name="Nolan M."/>
            <person name="Ohm R."/>
            <person name="Pangilinan J."/>
            <person name="Park H.-J."/>
            <person name="Ramirez L."/>
            <person name="Alfaro M."/>
            <person name="Sun H."/>
            <person name="Tritt A."/>
            <person name="Yoshinaga Y."/>
            <person name="Zwiers L.-H."/>
            <person name="Turgeon B."/>
            <person name="Goodwin S."/>
            <person name="Spatafora J."/>
            <person name="Crous P."/>
            <person name="Grigoriev I."/>
        </authorList>
    </citation>
    <scope>NUCLEOTIDE SEQUENCE</scope>
    <source>
        <strain evidence="2">CBS 109.77</strain>
    </source>
</reference>
<name>A0A6A6WNV6_9PLEO</name>